<dbReference type="EMBL" id="SLXP01000009">
    <property type="protein sequence ID" value="TCP39896.1"/>
    <property type="molecule type" value="Genomic_DNA"/>
</dbReference>
<dbReference type="OrthoDB" id="7421214at2"/>
<evidence type="ECO:0000259" key="2">
    <source>
        <dbReference type="Pfam" id="PF01266"/>
    </source>
</evidence>
<evidence type="ECO:0000313" key="3">
    <source>
        <dbReference type="EMBL" id="TCP39896.1"/>
    </source>
</evidence>
<dbReference type="PANTHER" id="PTHR13847">
    <property type="entry name" value="SARCOSINE DEHYDROGENASE-RELATED"/>
    <property type="match status" value="1"/>
</dbReference>
<dbReference type="SUPFAM" id="SSF51905">
    <property type="entry name" value="FAD/NAD(P)-binding domain"/>
    <property type="match status" value="1"/>
</dbReference>
<dbReference type="Gene3D" id="3.30.9.10">
    <property type="entry name" value="D-Amino Acid Oxidase, subunit A, domain 2"/>
    <property type="match status" value="1"/>
</dbReference>
<evidence type="ECO:0000256" key="1">
    <source>
        <dbReference type="ARBA" id="ARBA00023002"/>
    </source>
</evidence>
<gene>
    <name evidence="3" type="ORF">EV662_10921</name>
</gene>
<organism evidence="3 4">
    <name type="scientific">Rhodovulum marinum</name>
    <dbReference type="NCBI Taxonomy" id="320662"/>
    <lineage>
        <taxon>Bacteria</taxon>
        <taxon>Pseudomonadati</taxon>
        <taxon>Pseudomonadota</taxon>
        <taxon>Alphaproteobacteria</taxon>
        <taxon>Rhodobacterales</taxon>
        <taxon>Paracoccaceae</taxon>
        <taxon>Rhodovulum</taxon>
    </lineage>
</organism>
<comment type="caution">
    <text evidence="3">The sequence shown here is derived from an EMBL/GenBank/DDBJ whole genome shotgun (WGS) entry which is preliminary data.</text>
</comment>
<evidence type="ECO:0000313" key="4">
    <source>
        <dbReference type="Proteomes" id="UP000294835"/>
    </source>
</evidence>
<dbReference type="AlphaFoldDB" id="A0A4V2SQQ4"/>
<dbReference type="Gene3D" id="3.50.50.60">
    <property type="entry name" value="FAD/NAD(P)-binding domain"/>
    <property type="match status" value="1"/>
</dbReference>
<protein>
    <submittedName>
        <fullName evidence="3">Glycine/D-amino acid oxidase-like deaminating enzyme</fullName>
    </submittedName>
</protein>
<dbReference type="InterPro" id="IPR006076">
    <property type="entry name" value="FAD-dep_OxRdtase"/>
</dbReference>
<proteinExistence type="predicted"/>
<sequence>METDFIVIGGGIGGVSVGARLSHLGRVTLLEGERGLGYHASGRSAALFDECLGAAPVVELNRASHAYHATANGGVLSDRGLMVVGRAEDAELFEADVAHMHLHRLSVDEARARMPILNPDRVAFAGLHEGAWDLDTDRLIQNFAREIRANGGTVTTGARVTTIARTATGWRVEAGQDVHAARVLVNAAGAWVDEVARMAGVAPLGFTPMRRSMARLPAPGDHDLRNWPMVVGAGERWYCKPDAGKLLVSPAEEHPMDPHDAFADDMVLAEGLARYEEMVTEPVTRVETNWAGLRTFSPDRLLVIGFDPGEPAFFWHAGQGGVGFQTAPAASQLAADIVAGRPPEIGAGLAAAFSPARFAPCPAA</sequence>
<dbReference type="Proteomes" id="UP000294835">
    <property type="component" value="Unassembled WGS sequence"/>
</dbReference>
<keyword evidence="1" id="KW-0560">Oxidoreductase</keyword>
<name>A0A4V2SQQ4_9RHOB</name>
<dbReference type="RefSeq" id="WP_132463542.1">
    <property type="nucleotide sequence ID" value="NZ_SLXP01000009.1"/>
</dbReference>
<dbReference type="Pfam" id="PF01266">
    <property type="entry name" value="DAO"/>
    <property type="match status" value="1"/>
</dbReference>
<dbReference type="InterPro" id="IPR036188">
    <property type="entry name" value="FAD/NAD-bd_sf"/>
</dbReference>
<dbReference type="GO" id="GO:0016491">
    <property type="term" value="F:oxidoreductase activity"/>
    <property type="evidence" value="ECO:0007669"/>
    <property type="project" value="UniProtKB-KW"/>
</dbReference>
<feature type="domain" description="FAD dependent oxidoreductase" evidence="2">
    <location>
        <begin position="4"/>
        <end position="336"/>
    </location>
</feature>
<accession>A0A4V2SQQ4</accession>
<dbReference type="PANTHER" id="PTHR13847:SF287">
    <property type="entry name" value="FAD-DEPENDENT OXIDOREDUCTASE DOMAIN-CONTAINING PROTEIN 1"/>
    <property type="match status" value="1"/>
</dbReference>
<dbReference type="GO" id="GO:0005737">
    <property type="term" value="C:cytoplasm"/>
    <property type="evidence" value="ECO:0007669"/>
    <property type="project" value="TreeGrafter"/>
</dbReference>
<reference evidence="3 4" key="1">
    <citation type="submission" date="2019-03" db="EMBL/GenBank/DDBJ databases">
        <title>Genomic Encyclopedia of Type Strains, Phase IV (KMG-IV): sequencing the most valuable type-strain genomes for metagenomic binning, comparative biology and taxonomic classification.</title>
        <authorList>
            <person name="Goeker M."/>
        </authorList>
    </citation>
    <scope>NUCLEOTIDE SEQUENCE [LARGE SCALE GENOMIC DNA]</scope>
    <source>
        <strain evidence="3 4">DSM 18063</strain>
    </source>
</reference>
<keyword evidence="4" id="KW-1185">Reference proteome</keyword>